<reference evidence="1 2" key="1">
    <citation type="submission" date="2018-02" db="EMBL/GenBank/DDBJ databases">
        <title>Comparative genomes isolates from brazilian mangrove.</title>
        <authorList>
            <person name="Araujo J.E."/>
            <person name="Taketani R.G."/>
            <person name="Silva M.C.P."/>
            <person name="Loureco M.V."/>
            <person name="Andreote F.D."/>
        </authorList>
    </citation>
    <scope>NUCLEOTIDE SEQUENCE [LARGE SCALE GENOMIC DNA]</scope>
    <source>
        <strain evidence="1 2">NAP PRIS-MGV</strain>
    </source>
</reference>
<evidence type="ECO:0008006" key="3">
    <source>
        <dbReference type="Google" id="ProtNLM"/>
    </source>
</evidence>
<dbReference type="EMBL" id="PUIB01000001">
    <property type="protein sequence ID" value="PQO43352.1"/>
    <property type="molecule type" value="Genomic_DNA"/>
</dbReference>
<dbReference type="OrthoDB" id="8772062at2"/>
<dbReference type="RefSeq" id="WP_105350375.1">
    <property type="nucleotide sequence ID" value="NZ_PUIB01000001.1"/>
</dbReference>
<proteinExistence type="predicted"/>
<evidence type="ECO:0000313" key="1">
    <source>
        <dbReference type="EMBL" id="PQO43352.1"/>
    </source>
</evidence>
<dbReference type="AlphaFoldDB" id="A0A2S8GFX6"/>
<name>A0A2S8GFX6_9BACT</name>
<gene>
    <name evidence="1" type="ORF">C5Y98_00105</name>
</gene>
<accession>A0A2S8GFX6</accession>
<dbReference type="Proteomes" id="UP000239388">
    <property type="component" value="Unassembled WGS sequence"/>
</dbReference>
<evidence type="ECO:0000313" key="2">
    <source>
        <dbReference type="Proteomes" id="UP000239388"/>
    </source>
</evidence>
<comment type="caution">
    <text evidence="1">The sequence shown here is derived from an EMBL/GenBank/DDBJ whole genome shotgun (WGS) entry which is preliminary data.</text>
</comment>
<protein>
    <recommendedName>
        <fullName evidence="3">Tetratricopeptide repeat protein</fullName>
    </recommendedName>
</protein>
<organism evidence="1 2">
    <name type="scientific">Blastopirellula marina</name>
    <dbReference type="NCBI Taxonomy" id="124"/>
    <lineage>
        <taxon>Bacteria</taxon>
        <taxon>Pseudomonadati</taxon>
        <taxon>Planctomycetota</taxon>
        <taxon>Planctomycetia</taxon>
        <taxon>Pirellulales</taxon>
        <taxon>Pirellulaceae</taxon>
        <taxon>Blastopirellula</taxon>
    </lineage>
</organism>
<sequence length="244" mass="28006">MTADLWTPPDEPDPSQIMDEAVADTRHGNYERALLKLRWCYENALRYDPHLAGVRSSFLLGYWHDLGKKYPPALDALRQTRDQAEVICRESNYAFHPFQDLASLNRQLGDRWRTAHLFKQVSQADREAAALIYGLAEPYLIEFGDFAACDPYLELQPRLGIAAEQYRLQVEFEADYDDEPHSPPKVARRFYLDDVTALISLLIRNGRHAEAKQAYAIALETIDDAEFRESLDGAMRGRLPESLF</sequence>